<evidence type="ECO:0000256" key="2">
    <source>
        <dbReference type="ARBA" id="ARBA00034247"/>
    </source>
</evidence>
<keyword evidence="3" id="KW-0597">Phosphoprotein</keyword>
<feature type="modified residue" description="4-aspartylphosphate" evidence="3">
    <location>
        <position position="53"/>
    </location>
</feature>
<dbReference type="GO" id="GO:0043709">
    <property type="term" value="P:cell adhesion involved in single-species biofilm formation"/>
    <property type="evidence" value="ECO:0007669"/>
    <property type="project" value="TreeGrafter"/>
</dbReference>
<dbReference type="EC" id="2.7.7.65" evidence="1"/>
<dbReference type="PANTHER" id="PTHR45138">
    <property type="entry name" value="REGULATORY COMPONENTS OF SENSORY TRANSDUCTION SYSTEM"/>
    <property type="match status" value="1"/>
</dbReference>
<dbReference type="eggNOG" id="COG3706">
    <property type="taxonomic scope" value="Bacteria"/>
</dbReference>
<name>A0A062U1L6_9PROT</name>
<dbReference type="InterPro" id="IPR001789">
    <property type="entry name" value="Sig_transdc_resp-reg_receiver"/>
</dbReference>
<dbReference type="RefSeq" id="WP_034825424.1">
    <property type="nucleotide sequence ID" value="NZ_AWFA01000012.1"/>
</dbReference>
<dbReference type="PANTHER" id="PTHR45138:SF9">
    <property type="entry name" value="DIGUANYLATE CYCLASE DGCM-RELATED"/>
    <property type="match status" value="1"/>
</dbReference>
<protein>
    <recommendedName>
        <fullName evidence="1">diguanylate cyclase</fullName>
        <ecNumber evidence="1">2.7.7.65</ecNumber>
    </recommendedName>
</protein>
<accession>A0A062U1L6</accession>
<dbReference type="FunFam" id="3.40.50.2300:FF:000574">
    <property type="entry name" value="Response regulator PleD"/>
    <property type="match status" value="1"/>
</dbReference>
<dbReference type="GO" id="GO:0000160">
    <property type="term" value="P:phosphorelay signal transduction system"/>
    <property type="evidence" value="ECO:0007669"/>
    <property type="project" value="InterPro"/>
</dbReference>
<dbReference type="InterPro" id="IPR011006">
    <property type="entry name" value="CheY-like_superfamily"/>
</dbReference>
<dbReference type="SMART" id="SM00267">
    <property type="entry name" value="GGDEF"/>
    <property type="match status" value="1"/>
</dbReference>
<dbReference type="Gene3D" id="3.30.70.270">
    <property type="match status" value="1"/>
</dbReference>
<dbReference type="PROSITE" id="PS50887">
    <property type="entry name" value="GGDEF"/>
    <property type="match status" value="1"/>
</dbReference>
<accession>A0A328JTI3</accession>
<reference evidence="4 5" key="1">
    <citation type="submission" date="2013-04" db="EMBL/GenBank/DDBJ databases">
        <title>Hyphomonas sp. T24B3 Genome Sequencing.</title>
        <authorList>
            <person name="Lai Q."/>
            <person name="Shao Z."/>
        </authorList>
    </citation>
    <scope>NUCLEOTIDE SEQUENCE [LARGE SCALE GENOMIC DNA]</scope>
    <source>
        <strain evidence="4 5">T24B3</strain>
    </source>
</reference>
<dbReference type="FunFam" id="3.30.70.270:FF:000001">
    <property type="entry name" value="Diguanylate cyclase domain protein"/>
    <property type="match status" value="1"/>
</dbReference>
<dbReference type="SUPFAM" id="SSF52172">
    <property type="entry name" value="CheY-like"/>
    <property type="match status" value="2"/>
</dbReference>
<dbReference type="eggNOG" id="COG0745">
    <property type="taxonomic scope" value="Bacteria"/>
</dbReference>
<dbReference type="Gene3D" id="3.40.50.2300">
    <property type="match status" value="1"/>
</dbReference>
<dbReference type="InterPro" id="IPR050469">
    <property type="entry name" value="Diguanylate_Cyclase"/>
</dbReference>
<dbReference type="STRING" id="1280941.HY2_01375"/>
<dbReference type="GO" id="GO:0052621">
    <property type="term" value="F:diguanylate cyclase activity"/>
    <property type="evidence" value="ECO:0007669"/>
    <property type="project" value="UniProtKB-EC"/>
</dbReference>
<dbReference type="SUPFAM" id="SSF55073">
    <property type="entry name" value="Nucleotide cyclase"/>
    <property type="match status" value="1"/>
</dbReference>
<dbReference type="InterPro" id="IPR000160">
    <property type="entry name" value="GGDEF_dom"/>
</dbReference>
<gene>
    <name evidence="4" type="ORF">HY3_01460</name>
</gene>
<comment type="caution">
    <text evidence="4">The sequence shown here is derived from an EMBL/GenBank/DDBJ whole genome shotgun (WGS) entry which is preliminary data.</text>
</comment>
<evidence type="ECO:0000313" key="5">
    <source>
        <dbReference type="Proteomes" id="UP000249123"/>
    </source>
</evidence>
<evidence type="ECO:0000313" key="4">
    <source>
        <dbReference type="EMBL" id="RAN34302.1"/>
    </source>
</evidence>
<organism evidence="4 5">
    <name type="scientific">Hyphomonas pacifica</name>
    <dbReference type="NCBI Taxonomy" id="1280941"/>
    <lineage>
        <taxon>Bacteria</taxon>
        <taxon>Pseudomonadati</taxon>
        <taxon>Pseudomonadota</taxon>
        <taxon>Alphaproteobacteria</taxon>
        <taxon>Hyphomonadales</taxon>
        <taxon>Hyphomonadaceae</taxon>
        <taxon>Hyphomonas</taxon>
    </lineage>
</organism>
<dbReference type="OrthoDB" id="9812260at2"/>
<dbReference type="Pfam" id="PF00990">
    <property type="entry name" value="GGDEF"/>
    <property type="match status" value="1"/>
</dbReference>
<proteinExistence type="predicted"/>
<dbReference type="GO" id="GO:1902201">
    <property type="term" value="P:negative regulation of bacterial-type flagellum-dependent cell motility"/>
    <property type="evidence" value="ECO:0007669"/>
    <property type="project" value="TreeGrafter"/>
</dbReference>
<comment type="catalytic activity">
    <reaction evidence="2">
        <text>2 GTP = 3',3'-c-di-GMP + 2 diphosphate</text>
        <dbReference type="Rhea" id="RHEA:24898"/>
        <dbReference type="ChEBI" id="CHEBI:33019"/>
        <dbReference type="ChEBI" id="CHEBI:37565"/>
        <dbReference type="ChEBI" id="CHEBI:58805"/>
        <dbReference type="EC" id="2.7.7.65"/>
    </reaction>
</comment>
<dbReference type="NCBIfam" id="NF007135">
    <property type="entry name" value="PRK09581.1"/>
    <property type="match status" value="1"/>
</dbReference>
<dbReference type="NCBIfam" id="TIGR00254">
    <property type="entry name" value="GGDEF"/>
    <property type="match status" value="1"/>
</dbReference>
<dbReference type="PROSITE" id="PS50110">
    <property type="entry name" value="RESPONSE_REGULATORY"/>
    <property type="match status" value="2"/>
</dbReference>
<keyword evidence="5" id="KW-1185">Reference proteome</keyword>
<evidence type="ECO:0000256" key="1">
    <source>
        <dbReference type="ARBA" id="ARBA00012528"/>
    </source>
</evidence>
<dbReference type="AlphaFoldDB" id="A0A062U1L6"/>
<dbReference type="EMBL" id="AWFB01000012">
    <property type="protein sequence ID" value="RAN34302.1"/>
    <property type="molecule type" value="Genomic_DNA"/>
</dbReference>
<dbReference type="InterPro" id="IPR043128">
    <property type="entry name" value="Rev_trsase/Diguanyl_cyclase"/>
</dbReference>
<dbReference type="CDD" id="cd01949">
    <property type="entry name" value="GGDEF"/>
    <property type="match status" value="1"/>
</dbReference>
<sequence>MSARILVVDDIEANRRLLKARLEAQYYTVLLAENGMQALGMAKEEQPDIILLDVMMPGMDGYEVCKRLKADNQTAHIPVVMVTALNDTEDRIRGLDAGAEDFLTKPFEDFALMSRIGALTRYNSVAAELRQRQASGLKDELNENLLQRIRDKPARVFVVDDNPRSSARIADMLRSGGHNAVTLIEAGGLSNLAEQGVDILLLSMLSDRFDALKLCAHFKSNEATRSLSILLLCDPEDQQRAGKGLELGASDVIFSPVDRQELLARVRTQARRARYIDMLRERVDRGLELSIIDQLTGLYNRRFMMNQLESFMRRAVMGGAPVSVMMADIDHFKSVNDTYGHDAGDEVLVEVARRLKSNVRALDVVCRPGGEEFLVIMPETPGDLACAAAERIRQAVAAQPFSVNKGEREISITVSAGVGTILGPDDTVSDLIKRADVALYQAKSSGRNRVENQAA</sequence>
<dbReference type="GO" id="GO:0005886">
    <property type="term" value="C:plasma membrane"/>
    <property type="evidence" value="ECO:0007669"/>
    <property type="project" value="TreeGrafter"/>
</dbReference>
<dbReference type="CDD" id="cd17538">
    <property type="entry name" value="REC_D1_PleD-like"/>
    <property type="match status" value="1"/>
</dbReference>
<dbReference type="Proteomes" id="UP000249123">
    <property type="component" value="Unassembled WGS sequence"/>
</dbReference>
<comment type="caution">
    <text evidence="3">Lacks conserved residue(s) required for the propagation of feature annotation.</text>
</comment>
<dbReference type="SMART" id="SM00448">
    <property type="entry name" value="REC"/>
    <property type="match status" value="2"/>
</dbReference>
<evidence type="ECO:0000256" key="3">
    <source>
        <dbReference type="PROSITE-ProRule" id="PRU00169"/>
    </source>
</evidence>
<dbReference type="InterPro" id="IPR029787">
    <property type="entry name" value="Nucleotide_cyclase"/>
</dbReference>
<dbReference type="Pfam" id="PF00072">
    <property type="entry name" value="Response_reg"/>
    <property type="match status" value="2"/>
</dbReference>